<sequence length="266" mass="27296">MLLTDRIAVVYGAAGAVGSAVARTFAREGAHVFLTGRTGSALEKLAMRITESGGSCAVAELDALDEEAVRGHADAVVRQAGRIDISFNAIGVDHRQGAPLTELSLAEFSLPISTYTATQFLTSTAAARHMKAQGSGVILPLSTTASRVAMPTDGFGPACAAVEALSRQLAGELGPFGVRVVCLRPDGIPETVEQGSHARELWSRAAAEAGMTLAQMLEGTVGVPGALLRRSPTLADVAEAAAFYASDRASGMTGVIANLTCGSLVD</sequence>
<dbReference type="Pfam" id="PF13561">
    <property type="entry name" value="adh_short_C2"/>
    <property type="match status" value="1"/>
</dbReference>
<comment type="similarity">
    <text evidence="1">Belongs to the short-chain dehydrogenases/reductases (SDR) family.</text>
</comment>
<name>A0A8J3QKY5_9ACTN</name>
<dbReference type="Gene3D" id="3.40.50.720">
    <property type="entry name" value="NAD(P)-binding Rossmann-like Domain"/>
    <property type="match status" value="1"/>
</dbReference>
<dbReference type="SUPFAM" id="SSF51735">
    <property type="entry name" value="NAD(P)-binding Rossmann-fold domains"/>
    <property type="match status" value="1"/>
</dbReference>
<keyword evidence="4" id="KW-1185">Reference proteome</keyword>
<dbReference type="AlphaFoldDB" id="A0A8J3QKY5"/>
<comment type="caution">
    <text evidence="3">The sequence shown here is derived from an EMBL/GenBank/DDBJ whole genome shotgun (WGS) entry which is preliminary data.</text>
</comment>
<proteinExistence type="inferred from homology"/>
<dbReference type="InterPro" id="IPR002347">
    <property type="entry name" value="SDR_fam"/>
</dbReference>
<evidence type="ECO:0000313" key="3">
    <source>
        <dbReference type="EMBL" id="GIH11303.1"/>
    </source>
</evidence>
<accession>A0A8J3QKY5</accession>
<dbReference type="EMBL" id="BONY01000127">
    <property type="protein sequence ID" value="GIH11303.1"/>
    <property type="molecule type" value="Genomic_DNA"/>
</dbReference>
<keyword evidence="2" id="KW-0560">Oxidoreductase</keyword>
<protein>
    <submittedName>
        <fullName evidence="3">Short-chain dehydrogenase</fullName>
    </submittedName>
</protein>
<dbReference type="CDD" id="cd05233">
    <property type="entry name" value="SDR_c"/>
    <property type="match status" value="1"/>
</dbReference>
<evidence type="ECO:0000256" key="2">
    <source>
        <dbReference type="ARBA" id="ARBA00023002"/>
    </source>
</evidence>
<dbReference type="PANTHER" id="PTHR43669">
    <property type="entry name" value="5-KETO-D-GLUCONATE 5-REDUCTASE"/>
    <property type="match status" value="1"/>
</dbReference>
<dbReference type="RefSeq" id="WP_203915023.1">
    <property type="nucleotide sequence ID" value="NZ_BONY01000127.1"/>
</dbReference>
<dbReference type="GO" id="GO:0016491">
    <property type="term" value="F:oxidoreductase activity"/>
    <property type="evidence" value="ECO:0007669"/>
    <property type="project" value="UniProtKB-KW"/>
</dbReference>
<evidence type="ECO:0000256" key="1">
    <source>
        <dbReference type="ARBA" id="ARBA00006484"/>
    </source>
</evidence>
<reference evidence="3" key="1">
    <citation type="submission" date="2021-01" db="EMBL/GenBank/DDBJ databases">
        <title>Whole genome shotgun sequence of Rhizocola hellebori NBRC 109834.</title>
        <authorList>
            <person name="Komaki H."/>
            <person name="Tamura T."/>
        </authorList>
    </citation>
    <scope>NUCLEOTIDE SEQUENCE</scope>
    <source>
        <strain evidence="3">NBRC 109834</strain>
    </source>
</reference>
<gene>
    <name evidence="3" type="ORF">Rhe02_93700</name>
</gene>
<dbReference type="Proteomes" id="UP000612899">
    <property type="component" value="Unassembled WGS sequence"/>
</dbReference>
<dbReference type="PANTHER" id="PTHR43669:SF8">
    <property type="entry name" value="SHORT-CHAIN TYPE DEHYDROGENASE_REDUCTASE-RELATED"/>
    <property type="match status" value="1"/>
</dbReference>
<evidence type="ECO:0000313" key="4">
    <source>
        <dbReference type="Proteomes" id="UP000612899"/>
    </source>
</evidence>
<dbReference type="PRINTS" id="PR00081">
    <property type="entry name" value="GDHRDH"/>
</dbReference>
<dbReference type="InterPro" id="IPR036291">
    <property type="entry name" value="NAD(P)-bd_dom_sf"/>
</dbReference>
<organism evidence="3 4">
    <name type="scientific">Rhizocola hellebori</name>
    <dbReference type="NCBI Taxonomy" id="1392758"/>
    <lineage>
        <taxon>Bacteria</taxon>
        <taxon>Bacillati</taxon>
        <taxon>Actinomycetota</taxon>
        <taxon>Actinomycetes</taxon>
        <taxon>Micromonosporales</taxon>
        <taxon>Micromonosporaceae</taxon>
        <taxon>Rhizocola</taxon>
    </lineage>
</organism>